<evidence type="ECO:0000256" key="7">
    <source>
        <dbReference type="ARBA" id="ARBA00035545"/>
    </source>
</evidence>
<dbReference type="InterPro" id="IPR007740">
    <property type="entry name" value="Ribosomal_mL49"/>
</dbReference>
<evidence type="ECO:0000256" key="5">
    <source>
        <dbReference type="ARBA" id="ARBA00023274"/>
    </source>
</evidence>
<evidence type="ECO:0000256" key="1">
    <source>
        <dbReference type="ARBA" id="ARBA00004173"/>
    </source>
</evidence>
<evidence type="ECO:0000256" key="3">
    <source>
        <dbReference type="ARBA" id="ARBA00022980"/>
    </source>
</evidence>
<protein>
    <recommendedName>
        <fullName evidence="6">Large ribosomal subunit protein mL49</fullName>
    </recommendedName>
    <alternativeName>
        <fullName evidence="7">39S ribosomal protein L49, mitochondrial</fullName>
    </alternativeName>
</protein>
<dbReference type="Gene3D" id="3.30.780.10">
    <property type="entry name" value="SUI1-like domain"/>
    <property type="match status" value="1"/>
</dbReference>
<evidence type="ECO:0000256" key="2">
    <source>
        <dbReference type="ARBA" id="ARBA00005677"/>
    </source>
</evidence>
<comment type="similarity">
    <text evidence="2">Belongs to the mitochondrion-specific ribosomal protein mL49 family.</text>
</comment>
<dbReference type="GO" id="GO:0006412">
    <property type="term" value="P:translation"/>
    <property type="evidence" value="ECO:0007669"/>
    <property type="project" value="InterPro"/>
</dbReference>
<keyword evidence="5" id="KW-0687">Ribonucleoprotein</keyword>
<dbReference type="Proteomes" id="UP000887540">
    <property type="component" value="Unplaced"/>
</dbReference>
<evidence type="ECO:0000313" key="9">
    <source>
        <dbReference type="WBParaSite" id="ACRNAN_scaffold1806.g30711.t1"/>
    </source>
</evidence>
<keyword evidence="3" id="KW-0689">Ribosomal protein</keyword>
<dbReference type="GO" id="GO:0003735">
    <property type="term" value="F:structural constituent of ribosome"/>
    <property type="evidence" value="ECO:0007669"/>
    <property type="project" value="InterPro"/>
</dbReference>
<sequence length="147" mass="17383">MSTTTTYTDFKEAQVDWSYVERLLPPKIIPEIPKDCGITPSGWRAPRDPPPDLPYYIRRRRDHLLPLYLERRRDELNPNTMDFQYVELVKLNQIYGDVFACEKDLREFLEKEVNHPIATHVDELKGTIRVKGADRTLLEKFVFEQGF</sequence>
<evidence type="ECO:0000256" key="6">
    <source>
        <dbReference type="ARBA" id="ARBA00035191"/>
    </source>
</evidence>
<keyword evidence="4" id="KW-0496">Mitochondrion</keyword>
<organism evidence="8 9">
    <name type="scientific">Acrobeloides nanus</name>
    <dbReference type="NCBI Taxonomy" id="290746"/>
    <lineage>
        <taxon>Eukaryota</taxon>
        <taxon>Metazoa</taxon>
        <taxon>Ecdysozoa</taxon>
        <taxon>Nematoda</taxon>
        <taxon>Chromadorea</taxon>
        <taxon>Rhabditida</taxon>
        <taxon>Tylenchina</taxon>
        <taxon>Cephalobomorpha</taxon>
        <taxon>Cephaloboidea</taxon>
        <taxon>Cephalobidae</taxon>
        <taxon>Acrobeloides</taxon>
    </lineage>
</organism>
<proteinExistence type="inferred from homology"/>
<dbReference type="GO" id="GO:0005762">
    <property type="term" value="C:mitochondrial large ribosomal subunit"/>
    <property type="evidence" value="ECO:0007669"/>
    <property type="project" value="TreeGrafter"/>
</dbReference>
<evidence type="ECO:0000256" key="4">
    <source>
        <dbReference type="ARBA" id="ARBA00023128"/>
    </source>
</evidence>
<dbReference type="PANTHER" id="PTHR13477">
    <property type="entry name" value="MITOCHONDRIAL 39S RIBOSOMAL PROTEIN L49"/>
    <property type="match status" value="1"/>
</dbReference>
<dbReference type="AlphaFoldDB" id="A0A914D5D1"/>
<evidence type="ECO:0000313" key="8">
    <source>
        <dbReference type="Proteomes" id="UP000887540"/>
    </source>
</evidence>
<accession>A0A914D5D1</accession>
<reference evidence="9" key="1">
    <citation type="submission" date="2022-11" db="UniProtKB">
        <authorList>
            <consortium name="WormBaseParasite"/>
        </authorList>
    </citation>
    <scope>IDENTIFICATION</scope>
</reference>
<dbReference type="WBParaSite" id="ACRNAN_scaffold1806.g30711.t1">
    <property type="protein sequence ID" value="ACRNAN_scaffold1806.g30711.t1"/>
    <property type="gene ID" value="ACRNAN_scaffold1806.g30711"/>
</dbReference>
<comment type="subcellular location">
    <subcellularLocation>
        <location evidence="1">Mitochondrion</location>
    </subcellularLocation>
</comment>
<keyword evidence="8" id="KW-1185">Reference proteome</keyword>
<dbReference type="Pfam" id="PF05046">
    <property type="entry name" value="Img2"/>
    <property type="match status" value="1"/>
</dbReference>
<name>A0A914D5D1_9BILA</name>
<dbReference type="PANTHER" id="PTHR13477:SF0">
    <property type="entry name" value="LARGE RIBOSOMAL SUBUNIT PROTEIN ML49"/>
    <property type="match status" value="1"/>
</dbReference>
<dbReference type="FunFam" id="3.30.780.10:FF:000009">
    <property type="entry name" value="39S ribosomal protein L49, mitochondrial"/>
    <property type="match status" value="1"/>
</dbReference>